<accession>A0ABW3Z585</accession>
<evidence type="ECO:0000313" key="4">
    <source>
        <dbReference type="Proteomes" id="UP001597171"/>
    </source>
</evidence>
<organism evidence="3 4">
    <name type="scientific">Methylopila musalis</name>
    <dbReference type="NCBI Taxonomy" id="1134781"/>
    <lineage>
        <taxon>Bacteria</taxon>
        <taxon>Pseudomonadati</taxon>
        <taxon>Pseudomonadota</taxon>
        <taxon>Alphaproteobacteria</taxon>
        <taxon>Hyphomicrobiales</taxon>
        <taxon>Methylopilaceae</taxon>
        <taxon>Methylopila</taxon>
    </lineage>
</organism>
<keyword evidence="2" id="KW-0732">Signal</keyword>
<evidence type="ECO:0000256" key="2">
    <source>
        <dbReference type="SAM" id="SignalP"/>
    </source>
</evidence>
<comment type="caution">
    <text evidence="3">The sequence shown here is derived from an EMBL/GenBank/DDBJ whole genome shotgun (WGS) entry which is preliminary data.</text>
</comment>
<name>A0ABW3Z585_9HYPH</name>
<feature type="chain" id="PRO_5047266055" evidence="2">
    <location>
        <begin position="23"/>
        <end position="181"/>
    </location>
</feature>
<gene>
    <name evidence="3" type="ORF">ACFQ4O_05245</name>
</gene>
<feature type="compositionally biased region" description="Acidic residues" evidence="1">
    <location>
        <begin position="55"/>
        <end position="65"/>
    </location>
</feature>
<proteinExistence type="predicted"/>
<protein>
    <submittedName>
        <fullName evidence="3">Uncharacterized protein</fullName>
    </submittedName>
</protein>
<keyword evidence="4" id="KW-1185">Reference proteome</keyword>
<feature type="region of interest" description="Disordered" evidence="1">
    <location>
        <begin position="23"/>
        <end position="66"/>
    </location>
</feature>
<evidence type="ECO:0000313" key="3">
    <source>
        <dbReference type="EMBL" id="MFD1331400.1"/>
    </source>
</evidence>
<dbReference type="EMBL" id="JBHTMX010000024">
    <property type="protein sequence ID" value="MFD1331400.1"/>
    <property type="molecule type" value="Genomic_DNA"/>
</dbReference>
<dbReference type="RefSeq" id="WP_378774604.1">
    <property type="nucleotide sequence ID" value="NZ_JBHTMX010000024.1"/>
</dbReference>
<reference evidence="4" key="1">
    <citation type="journal article" date="2019" name="Int. J. Syst. Evol. Microbiol.">
        <title>The Global Catalogue of Microorganisms (GCM) 10K type strain sequencing project: providing services to taxonomists for standard genome sequencing and annotation.</title>
        <authorList>
            <consortium name="The Broad Institute Genomics Platform"/>
            <consortium name="The Broad Institute Genome Sequencing Center for Infectious Disease"/>
            <person name="Wu L."/>
            <person name="Ma J."/>
        </authorList>
    </citation>
    <scope>NUCLEOTIDE SEQUENCE [LARGE SCALE GENOMIC DNA]</scope>
    <source>
        <strain evidence="4">CCUG 61696</strain>
    </source>
</reference>
<evidence type="ECO:0000256" key="1">
    <source>
        <dbReference type="SAM" id="MobiDB-lite"/>
    </source>
</evidence>
<feature type="signal peptide" evidence="2">
    <location>
        <begin position="1"/>
        <end position="22"/>
    </location>
</feature>
<dbReference type="Proteomes" id="UP001597171">
    <property type="component" value="Unassembled WGS sequence"/>
</dbReference>
<sequence>MPRSPLPAAALAALLIASPALAQTAPAPSPQAPAEKVDPGPVRPDPTTPAAPETPEGEAEAEAPADDPLGVAANVTVARIASPWSTADGKGFSRVIGVIDGTRQRFYAQWLTEPDGRVIETREIENEDAARLTFGDIRAEPGSTGGVTLFLDTQADRDGLRDTWVLILGAPGEIRFGPAMN</sequence>